<dbReference type="EMBL" id="CAJVAS010000043">
    <property type="protein sequence ID" value="CAG7648631.1"/>
    <property type="molecule type" value="Genomic_DNA"/>
</dbReference>
<gene>
    <name evidence="2" type="ORF">PAESOLCIP111_05648</name>
</gene>
<feature type="transmembrane region" description="Helical" evidence="1">
    <location>
        <begin position="128"/>
        <end position="148"/>
    </location>
</feature>
<accession>A0A916K9D0</accession>
<evidence type="ECO:0000313" key="2">
    <source>
        <dbReference type="EMBL" id="CAG7648631.1"/>
    </source>
</evidence>
<comment type="caution">
    <text evidence="2">The sequence shown here is derived from an EMBL/GenBank/DDBJ whole genome shotgun (WGS) entry which is preliminary data.</text>
</comment>
<feature type="transmembrane region" description="Helical" evidence="1">
    <location>
        <begin position="227"/>
        <end position="246"/>
    </location>
</feature>
<evidence type="ECO:0000313" key="3">
    <source>
        <dbReference type="Proteomes" id="UP000693672"/>
    </source>
</evidence>
<dbReference type="AlphaFoldDB" id="A0A916K9D0"/>
<keyword evidence="3" id="KW-1185">Reference proteome</keyword>
<protein>
    <submittedName>
        <fullName evidence="2">Uncharacterized protein</fullName>
    </submittedName>
</protein>
<organism evidence="2 3">
    <name type="scientific">Paenibacillus solanacearum</name>
    <dbReference type="NCBI Taxonomy" id="2048548"/>
    <lineage>
        <taxon>Bacteria</taxon>
        <taxon>Bacillati</taxon>
        <taxon>Bacillota</taxon>
        <taxon>Bacilli</taxon>
        <taxon>Bacillales</taxon>
        <taxon>Paenibacillaceae</taxon>
        <taxon>Paenibacillus</taxon>
    </lineage>
</organism>
<feature type="transmembrane region" description="Helical" evidence="1">
    <location>
        <begin position="85"/>
        <end position="101"/>
    </location>
</feature>
<feature type="transmembrane region" description="Helical" evidence="1">
    <location>
        <begin position="160"/>
        <end position="182"/>
    </location>
</feature>
<feature type="transmembrane region" description="Helical" evidence="1">
    <location>
        <begin position="194"/>
        <end position="215"/>
    </location>
</feature>
<dbReference type="Proteomes" id="UP000693672">
    <property type="component" value="Unassembled WGS sequence"/>
</dbReference>
<feature type="transmembrane region" description="Helical" evidence="1">
    <location>
        <begin position="258"/>
        <end position="278"/>
    </location>
</feature>
<reference evidence="2" key="1">
    <citation type="submission" date="2021-06" db="EMBL/GenBank/DDBJ databases">
        <authorList>
            <person name="Criscuolo A."/>
        </authorList>
    </citation>
    <scope>NUCLEOTIDE SEQUENCE</scope>
    <source>
        <strain evidence="2">CIP111600</strain>
    </source>
</reference>
<feature type="transmembrane region" description="Helical" evidence="1">
    <location>
        <begin position="21"/>
        <end position="44"/>
    </location>
</feature>
<feature type="transmembrane region" description="Helical" evidence="1">
    <location>
        <begin position="56"/>
        <end position="78"/>
    </location>
</feature>
<name>A0A916K9D0_9BACL</name>
<evidence type="ECO:0000256" key="1">
    <source>
        <dbReference type="SAM" id="Phobius"/>
    </source>
</evidence>
<keyword evidence="1" id="KW-0812">Transmembrane</keyword>
<keyword evidence="1" id="KW-0472">Membrane</keyword>
<sequence length="302" mass="33498">MRSRAIAGKKSWVHHFEEERWLYLTGLFGFLLAGICAVWVLLFGGEVAPRGDVSKAISFNAALGIFLLSTAAIMPFAAMGKRSKVFFRITYIILVLYSYGAETVQNFRGVNPRFVHNGTIFDKTVGNIFAFVALMLVLSYLFLAVHYFRRKAYVRRPEIVVGIRYAMAATVISFAAGVWISVNQGRFTGLEGNIIWLHGLGFHALQAVPIVAWLTEYTSLKSTVRRTMVHITGIAYVLGLIAIGVLTWNGHSVLEWSALQVVAIVSFLVSITAGAWVLGQSVTELRRAYKGYGFEGLISMMK</sequence>
<keyword evidence="1" id="KW-1133">Transmembrane helix</keyword>
<dbReference type="RefSeq" id="WP_218095354.1">
    <property type="nucleotide sequence ID" value="NZ_CAJVAS010000043.1"/>
</dbReference>
<proteinExistence type="predicted"/>